<dbReference type="RefSeq" id="WP_091698828.1">
    <property type="nucleotide sequence ID" value="NZ_FPCG01000010.1"/>
</dbReference>
<organism evidence="2 3">
    <name type="scientific">Micrococcus terreus</name>
    <dbReference type="NCBI Taxonomy" id="574650"/>
    <lineage>
        <taxon>Bacteria</taxon>
        <taxon>Bacillati</taxon>
        <taxon>Actinomycetota</taxon>
        <taxon>Actinomycetes</taxon>
        <taxon>Micrococcales</taxon>
        <taxon>Micrococcaceae</taxon>
        <taxon>Micrococcus</taxon>
    </lineage>
</organism>
<evidence type="ECO:0000313" key="2">
    <source>
        <dbReference type="EMBL" id="SFV24346.1"/>
    </source>
</evidence>
<feature type="transmembrane region" description="Helical" evidence="1">
    <location>
        <begin position="120"/>
        <end position="138"/>
    </location>
</feature>
<gene>
    <name evidence="2" type="ORF">SAMN04487966_110120</name>
</gene>
<keyword evidence="1" id="KW-0812">Transmembrane</keyword>
<keyword evidence="3" id="KW-1185">Reference proteome</keyword>
<feature type="transmembrane region" description="Helical" evidence="1">
    <location>
        <begin position="145"/>
        <end position="166"/>
    </location>
</feature>
<dbReference type="EMBL" id="FPCG01000010">
    <property type="protein sequence ID" value="SFV24346.1"/>
    <property type="molecule type" value="Genomic_DNA"/>
</dbReference>
<keyword evidence="1" id="KW-0472">Membrane</keyword>
<feature type="transmembrane region" description="Helical" evidence="1">
    <location>
        <begin position="87"/>
        <end position="108"/>
    </location>
</feature>
<evidence type="ECO:0000313" key="3">
    <source>
        <dbReference type="Proteomes" id="UP000198881"/>
    </source>
</evidence>
<accession>A0A1I7MR04</accession>
<protein>
    <submittedName>
        <fullName evidence="2">Uncharacterized protein</fullName>
    </submittedName>
</protein>
<feature type="transmembrane region" description="Helical" evidence="1">
    <location>
        <begin position="54"/>
        <end position="75"/>
    </location>
</feature>
<dbReference type="AlphaFoldDB" id="A0A1I7MR04"/>
<keyword evidence="1" id="KW-1133">Transmembrane helix</keyword>
<sequence length="195" mass="20476">MTELQTETVGHHGFHERMRRGVHPADPRRLGSLVGLIGGVVFVLSYSAELGSPWSVILSVLAVILAASCLWRLFLRPLPLGEPQRPHRLAGLIYLLAVAAMLGLISLGRTLLEGADRTDVLPAVIACVVGAHFAPFAVAFREPMLLRLAVAVGGVGLAGIVAAWLAGPPLGALAAVVAGFVQLGVILHWALSPRS</sequence>
<evidence type="ECO:0000256" key="1">
    <source>
        <dbReference type="SAM" id="Phobius"/>
    </source>
</evidence>
<dbReference type="Proteomes" id="UP000198881">
    <property type="component" value="Unassembled WGS sequence"/>
</dbReference>
<dbReference type="OrthoDB" id="3626682at2"/>
<feature type="transmembrane region" description="Helical" evidence="1">
    <location>
        <begin position="30"/>
        <end position="48"/>
    </location>
</feature>
<feature type="transmembrane region" description="Helical" evidence="1">
    <location>
        <begin position="172"/>
        <end position="191"/>
    </location>
</feature>
<reference evidence="2 3" key="1">
    <citation type="submission" date="2016-10" db="EMBL/GenBank/DDBJ databases">
        <authorList>
            <person name="de Groot N.N."/>
        </authorList>
    </citation>
    <scope>NUCLEOTIDE SEQUENCE [LARGE SCALE GENOMIC DNA]</scope>
    <source>
        <strain evidence="2 3">CGMCC 1.7054</strain>
    </source>
</reference>
<proteinExistence type="predicted"/>
<dbReference type="STRING" id="574650.SAMN04487966_110120"/>
<name>A0A1I7MR04_9MICC</name>